<organism evidence="2 3">
    <name type="scientific">Mucilaginibacter yixingensis</name>
    <dbReference type="NCBI Taxonomy" id="1295612"/>
    <lineage>
        <taxon>Bacteria</taxon>
        <taxon>Pseudomonadati</taxon>
        <taxon>Bacteroidota</taxon>
        <taxon>Sphingobacteriia</taxon>
        <taxon>Sphingobacteriales</taxon>
        <taxon>Sphingobacteriaceae</taxon>
        <taxon>Mucilaginibacter</taxon>
    </lineage>
</organism>
<name>A0A2T5JDN4_9SPHI</name>
<accession>A0A2T5JDN4</accession>
<evidence type="ECO:0000313" key="3">
    <source>
        <dbReference type="Proteomes" id="UP000244168"/>
    </source>
</evidence>
<dbReference type="InterPro" id="IPR013783">
    <property type="entry name" value="Ig-like_fold"/>
</dbReference>
<protein>
    <recommendedName>
        <fullName evidence="4">Prealbumin-like fold domain-containing protein</fullName>
    </recommendedName>
</protein>
<dbReference type="Gene3D" id="2.60.40.10">
    <property type="entry name" value="Immunoglobulins"/>
    <property type="match status" value="1"/>
</dbReference>
<evidence type="ECO:0000313" key="2">
    <source>
        <dbReference type="EMBL" id="PTQ99881.1"/>
    </source>
</evidence>
<proteinExistence type="predicted"/>
<comment type="caution">
    <text evidence="2">The sequence shown here is derived from an EMBL/GenBank/DDBJ whole genome shotgun (WGS) entry which is preliminary data.</text>
</comment>
<sequence>MKKIFILSCALLLLGVSSCKKNDKTTTTTNIAVTVKSGVTQTASSGATVNLYVSATAATAGSAPDYNATADQTGKATFSNVNAGTYYVVAVNGAAKNYYSGLIPIGYTNGAVVYQDTNGDGKIDANDKVTAPSVTVASGATSAFTAVIY</sequence>
<evidence type="ECO:0008006" key="4">
    <source>
        <dbReference type="Google" id="ProtNLM"/>
    </source>
</evidence>
<dbReference type="PROSITE" id="PS51257">
    <property type="entry name" value="PROKAR_LIPOPROTEIN"/>
    <property type="match status" value="1"/>
</dbReference>
<feature type="chain" id="PRO_5015395770" description="Prealbumin-like fold domain-containing protein" evidence="1">
    <location>
        <begin position="22"/>
        <end position="149"/>
    </location>
</feature>
<keyword evidence="3" id="KW-1185">Reference proteome</keyword>
<dbReference type="SUPFAM" id="SSF117074">
    <property type="entry name" value="Hypothetical protein PA1324"/>
    <property type="match status" value="1"/>
</dbReference>
<gene>
    <name evidence="2" type="ORF">C8P68_102711</name>
</gene>
<reference evidence="2 3" key="1">
    <citation type="submission" date="2018-04" db="EMBL/GenBank/DDBJ databases">
        <title>Genomic Encyclopedia of Archaeal and Bacterial Type Strains, Phase II (KMG-II): from individual species to whole genera.</title>
        <authorList>
            <person name="Goeker M."/>
        </authorList>
    </citation>
    <scope>NUCLEOTIDE SEQUENCE [LARGE SCALE GENOMIC DNA]</scope>
    <source>
        <strain evidence="2 3">DSM 26809</strain>
    </source>
</reference>
<keyword evidence="1" id="KW-0732">Signal</keyword>
<dbReference type="Proteomes" id="UP000244168">
    <property type="component" value="Unassembled WGS sequence"/>
</dbReference>
<evidence type="ECO:0000256" key="1">
    <source>
        <dbReference type="SAM" id="SignalP"/>
    </source>
</evidence>
<dbReference type="RefSeq" id="WP_107827789.1">
    <property type="nucleotide sequence ID" value="NZ_CP160205.1"/>
</dbReference>
<feature type="signal peptide" evidence="1">
    <location>
        <begin position="1"/>
        <end position="21"/>
    </location>
</feature>
<dbReference type="EMBL" id="QAOQ01000002">
    <property type="protein sequence ID" value="PTQ99881.1"/>
    <property type="molecule type" value="Genomic_DNA"/>
</dbReference>
<dbReference type="OrthoDB" id="796928at2"/>
<dbReference type="AlphaFoldDB" id="A0A2T5JDN4"/>